<reference evidence="14 15" key="1">
    <citation type="submission" date="2019-04" db="EMBL/GenBank/DDBJ databases">
        <title>Phreatobacter aquaticus sp. nov.</title>
        <authorList>
            <person name="Choi A."/>
        </authorList>
    </citation>
    <scope>NUCLEOTIDE SEQUENCE [LARGE SCALE GENOMIC DNA]</scope>
    <source>
        <strain evidence="14 15">KCTC 52518</strain>
    </source>
</reference>
<evidence type="ECO:0000256" key="6">
    <source>
        <dbReference type="ARBA" id="ARBA00022563"/>
    </source>
</evidence>
<evidence type="ECO:0000313" key="14">
    <source>
        <dbReference type="EMBL" id="QCI65271.1"/>
    </source>
</evidence>
<feature type="site" description="Plays an important role in substrate specificity" evidence="11">
    <location>
        <position position="235"/>
    </location>
</feature>
<name>A0A4D7AYD5_9HYPH</name>
<keyword evidence="11" id="KW-0028">Amino-acid biosynthesis</keyword>
<dbReference type="UniPathway" id="UPA00193"/>
<dbReference type="AlphaFoldDB" id="A0A4D7AYD5"/>
<dbReference type="InterPro" id="IPR015424">
    <property type="entry name" value="PyrdxlP-dep_Trfase"/>
</dbReference>
<comment type="subcellular location">
    <subcellularLocation>
        <location evidence="2 11">Cytoplasm</location>
    </subcellularLocation>
</comment>
<dbReference type="UniPathway" id="UPA00288">
    <property type="reaction ID" value="UER01023"/>
</dbReference>
<comment type="subunit">
    <text evidence="4 11">Homodimer.</text>
</comment>
<dbReference type="Gene3D" id="3.90.1150.10">
    <property type="entry name" value="Aspartate Aminotransferase, domain 1"/>
    <property type="match status" value="1"/>
</dbReference>
<dbReference type="InterPro" id="IPR001085">
    <property type="entry name" value="Ser_HO-MeTrfase"/>
</dbReference>
<dbReference type="GO" id="GO:0035999">
    <property type="term" value="P:tetrahydrofolate interconversion"/>
    <property type="evidence" value="ECO:0007669"/>
    <property type="project" value="UniProtKB-UniRule"/>
</dbReference>
<dbReference type="EMBL" id="CP039690">
    <property type="protein sequence ID" value="QCI65271.1"/>
    <property type="molecule type" value="Genomic_DNA"/>
</dbReference>
<evidence type="ECO:0000256" key="2">
    <source>
        <dbReference type="ARBA" id="ARBA00004496"/>
    </source>
</evidence>
<dbReference type="PANTHER" id="PTHR11680">
    <property type="entry name" value="SERINE HYDROXYMETHYLTRANSFERASE"/>
    <property type="match status" value="1"/>
</dbReference>
<organism evidence="14 15">
    <name type="scientific">Phreatobacter stygius</name>
    <dbReference type="NCBI Taxonomy" id="1940610"/>
    <lineage>
        <taxon>Bacteria</taxon>
        <taxon>Pseudomonadati</taxon>
        <taxon>Pseudomonadota</taxon>
        <taxon>Alphaproteobacteria</taxon>
        <taxon>Hyphomicrobiales</taxon>
        <taxon>Phreatobacteraceae</taxon>
        <taxon>Phreatobacter</taxon>
    </lineage>
</organism>
<dbReference type="GO" id="GO:0050413">
    <property type="term" value="F:D-alanine 2-hydroxymethyltransferase activity"/>
    <property type="evidence" value="ECO:0007669"/>
    <property type="project" value="UniProtKB-EC"/>
</dbReference>
<comment type="caution">
    <text evidence="11">Lacks conserved residue(s) required for the propagation of feature annotation.</text>
</comment>
<evidence type="ECO:0000256" key="1">
    <source>
        <dbReference type="ARBA" id="ARBA00001933"/>
    </source>
</evidence>
<evidence type="ECO:0000259" key="13">
    <source>
        <dbReference type="Pfam" id="PF00464"/>
    </source>
</evidence>
<dbReference type="GO" id="GO:0008168">
    <property type="term" value="F:methyltransferase activity"/>
    <property type="evidence" value="ECO:0007669"/>
    <property type="project" value="UniProtKB-KW"/>
</dbReference>
<dbReference type="InterPro" id="IPR039429">
    <property type="entry name" value="SHMT-like_dom"/>
</dbReference>
<dbReference type="OrthoDB" id="9803846at2"/>
<dbReference type="Gene3D" id="3.40.640.10">
    <property type="entry name" value="Type I PLP-dependent aspartate aminotransferase-like (Major domain)"/>
    <property type="match status" value="1"/>
</dbReference>
<dbReference type="InterPro" id="IPR015422">
    <property type="entry name" value="PyrdxlP-dep_Trfase_small"/>
</dbReference>
<dbReference type="RefSeq" id="WP_136960719.1">
    <property type="nucleotide sequence ID" value="NZ_CP039690.1"/>
</dbReference>
<proteinExistence type="inferred from homology"/>
<keyword evidence="7 11" id="KW-0808">Transferase</keyword>
<dbReference type="GO" id="GO:0004372">
    <property type="term" value="F:glycine hydroxymethyltransferase activity"/>
    <property type="evidence" value="ECO:0007669"/>
    <property type="project" value="UniProtKB-UniRule"/>
</dbReference>
<feature type="binding site" evidence="11">
    <location>
        <position position="127"/>
    </location>
    <ligand>
        <name>(6S)-5,6,7,8-tetrahydrofolate</name>
        <dbReference type="ChEBI" id="CHEBI:57453"/>
    </ligand>
</feature>
<comment type="catalytic activity">
    <reaction evidence="11">
        <text>(6R)-5,10-methylene-5,6,7,8-tetrahydrofolate + glycine + H2O = (6S)-5,6,7,8-tetrahydrofolate + L-serine</text>
        <dbReference type="Rhea" id="RHEA:15481"/>
        <dbReference type="ChEBI" id="CHEBI:15377"/>
        <dbReference type="ChEBI" id="CHEBI:15636"/>
        <dbReference type="ChEBI" id="CHEBI:33384"/>
        <dbReference type="ChEBI" id="CHEBI:57305"/>
        <dbReference type="ChEBI" id="CHEBI:57453"/>
        <dbReference type="EC" id="2.1.2.1"/>
    </reaction>
</comment>
<dbReference type="GO" id="GO:0005829">
    <property type="term" value="C:cytosol"/>
    <property type="evidence" value="ECO:0007669"/>
    <property type="project" value="TreeGrafter"/>
</dbReference>
<evidence type="ECO:0000313" key="15">
    <source>
        <dbReference type="Proteomes" id="UP000298781"/>
    </source>
</evidence>
<accession>A0A4D7AYD5</accession>
<evidence type="ECO:0000256" key="7">
    <source>
        <dbReference type="ARBA" id="ARBA00022679"/>
    </source>
</evidence>
<sequence>MTRIERASFFSADIAQADPAIAEAIASELGRQRDEIELIASENIVSHAVLQAQGSVLTNKYAEGYPGRRYYGGCQFVDIAEEIAIARAKELFGCGFANVQPNSGSQANQAVFMALMQPGDTFMGLDLAAGGHLTHGAKPNMSGKWFNVVSYGVRPDDQLIDMEMVECLAHEHRPKVIVAGGSAYSRFWDFAGFRRIADAVGASLFVDMAHFAGLVAGGVHPSPFPHAHVVTSTTHKTLRGPRGGLILTNDEALAKKLNSAIFPGLQGGPLMHVIAAKAVAFGEALTPAFRRYAGDVVDNARVLAATLSEAGYAIVSGGTDNHLMLVDLSAKGLNGKIAEAALGRAHITCNKNGIPFDPEKPTVTSGIRLGSAAATTRGFGTAEFAAVGQLIAEVLDAVAISNDGTASGAEAAVRAKVADLTRAFPIYG</sequence>
<evidence type="ECO:0000256" key="12">
    <source>
        <dbReference type="PIRSR" id="PIRSR000412-50"/>
    </source>
</evidence>
<dbReference type="HAMAP" id="MF_00051">
    <property type="entry name" value="SHMT"/>
    <property type="match status" value="1"/>
</dbReference>
<dbReference type="PIRSF" id="PIRSF000412">
    <property type="entry name" value="SHMT"/>
    <property type="match status" value="1"/>
</dbReference>
<dbReference type="EC" id="2.1.2.1" evidence="11"/>
<comment type="function">
    <text evidence="10">Catalyzes the reversible interconversion of alpha-methyl-L-serine to D-alanine with tetrahydrofolate (THF) serving as the one-carbon carrier. Cannot use alpha-methyl-D-serine, L-serine, D-serine or L-alanine.</text>
</comment>
<evidence type="ECO:0000256" key="11">
    <source>
        <dbReference type="HAMAP-Rule" id="MF_00051"/>
    </source>
</evidence>
<keyword evidence="6 11" id="KW-0554">One-carbon metabolism</keyword>
<gene>
    <name evidence="11" type="primary">glyA</name>
    <name evidence="14" type="ORF">E8M01_14265</name>
</gene>
<comment type="function">
    <text evidence="11">Catalyzes the reversible interconversion of serine and glycine with tetrahydrofolate (THF) serving as the one-carbon carrier. This reaction serves as the major source of one-carbon groups required for the biosynthesis of purines, thymidylate, methionine, and other important biomolecules. Also exhibits THF-independent aldolase activity toward beta-hydroxyamino acids, producing glycine and aldehydes, via a retro-aldol mechanism.</text>
</comment>
<dbReference type="KEGG" id="pstg:E8M01_14265"/>
<evidence type="ECO:0000256" key="4">
    <source>
        <dbReference type="ARBA" id="ARBA00011738"/>
    </source>
</evidence>
<protein>
    <recommendedName>
        <fullName evidence="11">Serine hydroxymethyltransferase</fullName>
        <shortName evidence="11">SHMT</shortName>
        <shortName evidence="11">Serine methylase</shortName>
        <ecNumber evidence="11">2.1.2.1</ecNumber>
    </recommendedName>
</protein>
<dbReference type="SUPFAM" id="SSF53383">
    <property type="entry name" value="PLP-dependent transferases"/>
    <property type="match status" value="1"/>
</dbReference>
<dbReference type="NCBIfam" id="NF000586">
    <property type="entry name" value="PRK00011.1"/>
    <property type="match status" value="1"/>
</dbReference>
<evidence type="ECO:0000256" key="8">
    <source>
        <dbReference type="ARBA" id="ARBA00022898"/>
    </source>
</evidence>
<dbReference type="GO" id="GO:0019264">
    <property type="term" value="P:glycine biosynthetic process from serine"/>
    <property type="evidence" value="ECO:0007669"/>
    <property type="project" value="UniProtKB-UniRule"/>
</dbReference>
<dbReference type="FunFam" id="3.40.640.10:FF:000001">
    <property type="entry name" value="Serine hydroxymethyltransferase"/>
    <property type="match status" value="1"/>
</dbReference>
<dbReference type="InterPro" id="IPR015421">
    <property type="entry name" value="PyrdxlP-dep_Trfase_major"/>
</dbReference>
<feature type="binding site" evidence="11">
    <location>
        <position position="251"/>
    </location>
    <ligand>
        <name>(6S)-5,6,7,8-tetrahydrofolate</name>
        <dbReference type="ChEBI" id="CHEBI:57453"/>
    </ligand>
</feature>
<dbReference type="Pfam" id="PF00464">
    <property type="entry name" value="SHMT"/>
    <property type="match status" value="1"/>
</dbReference>
<keyword evidence="15" id="KW-1185">Reference proteome</keyword>
<dbReference type="GO" id="GO:0032259">
    <property type="term" value="P:methylation"/>
    <property type="evidence" value="ECO:0007669"/>
    <property type="project" value="UniProtKB-KW"/>
</dbReference>
<comment type="cofactor">
    <cofactor evidence="1 11 12">
        <name>pyridoxal 5'-phosphate</name>
        <dbReference type="ChEBI" id="CHEBI:597326"/>
    </cofactor>
</comment>
<comment type="similarity">
    <text evidence="3 11">Belongs to the SHMT family.</text>
</comment>
<feature type="modified residue" description="N6-(pyridoxal phosphate)lysine" evidence="11 12">
    <location>
        <position position="236"/>
    </location>
</feature>
<comment type="catalytic activity">
    <reaction evidence="9">
        <text>(6R)-5,10-methylene-5,6,7,8-tetrahydrofolate + D-alanine + H2O = 2-methylserine + (6S)-5,6,7,8-tetrahydrofolate</text>
        <dbReference type="Rhea" id="RHEA:10064"/>
        <dbReference type="ChEBI" id="CHEBI:15377"/>
        <dbReference type="ChEBI" id="CHEBI:15636"/>
        <dbReference type="ChEBI" id="CHEBI:57416"/>
        <dbReference type="ChEBI" id="CHEBI:57453"/>
        <dbReference type="ChEBI" id="CHEBI:58275"/>
        <dbReference type="EC" id="2.1.2.7"/>
    </reaction>
</comment>
<keyword evidence="14" id="KW-0489">Methyltransferase</keyword>
<dbReference type="InterPro" id="IPR019798">
    <property type="entry name" value="Ser_HO-MeTrfase_PLP_BS"/>
</dbReference>
<keyword evidence="8 11" id="KW-0663">Pyridoxal phosphate</keyword>
<evidence type="ECO:0000256" key="10">
    <source>
        <dbReference type="ARBA" id="ARBA00057572"/>
    </source>
</evidence>
<feature type="domain" description="Serine hydroxymethyltransferase-like" evidence="13">
    <location>
        <begin position="15"/>
        <end position="391"/>
    </location>
</feature>
<comment type="pathway">
    <text evidence="11">One-carbon metabolism; tetrahydrofolate interconversion.</text>
</comment>
<dbReference type="CDD" id="cd00378">
    <property type="entry name" value="SHMT"/>
    <property type="match status" value="1"/>
</dbReference>
<comment type="pathway">
    <text evidence="11">Amino-acid biosynthesis; glycine biosynthesis; glycine from L-serine: step 1/1.</text>
</comment>
<dbReference type="PROSITE" id="PS00096">
    <property type="entry name" value="SHMT"/>
    <property type="match status" value="1"/>
</dbReference>
<dbReference type="GO" id="GO:0030170">
    <property type="term" value="F:pyridoxal phosphate binding"/>
    <property type="evidence" value="ECO:0007669"/>
    <property type="project" value="UniProtKB-UniRule"/>
</dbReference>
<feature type="binding site" evidence="11">
    <location>
        <begin position="131"/>
        <end position="133"/>
    </location>
    <ligand>
        <name>(6S)-5,6,7,8-tetrahydrofolate</name>
        <dbReference type="ChEBI" id="CHEBI:57453"/>
    </ligand>
</feature>
<evidence type="ECO:0000256" key="9">
    <source>
        <dbReference type="ARBA" id="ARBA00051216"/>
    </source>
</evidence>
<keyword evidence="5 11" id="KW-0963">Cytoplasm</keyword>
<dbReference type="PANTHER" id="PTHR11680:SF35">
    <property type="entry name" value="SERINE HYDROXYMETHYLTRANSFERASE 1"/>
    <property type="match status" value="1"/>
</dbReference>
<dbReference type="Proteomes" id="UP000298781">
    <property type="component" value="Chromosome"/>
</dbReference>
<evidence type="ECO:0000256" key="3">
    <source>
        <dbReference type="ARBA" id="ARBA00006376"/>
    </source>
</evidence>
<evidence type="ECO:0000256" key="5">
    <source>
        <dbReference type="ARBA" id="ARBA00022490"/>
    </source>
</evidence>
<dbReference type="InterPro" id="IPR049943">
    <property type="entry name" value="Ser_HO-MeTrfase-like"/>
</dbReference>